<dbReference type="GO" id="GO:0051301">
    <property type="term" value="P:cell division"/>
    <property type="evidence" value="ECO:0007669"/>
    <property type="project" value="UniProtKB-KW"/>
</dbReference>
<dbReference type="NCBIfam" id="TIGR01352">
    <property type="entry name" value="tonB_Cterm"/>
    <property type="match status" value="1"/>
</dbReference>
<feature type="region of interest" description="Disordered" evidence="5">
    <location>
        <begin position="322"/>
        <end position="349"/>
    </location>
</feature>
<dbReference type="EMBL" id="FXUL01000006">
    <property type="protein sequence ID" value="SMP59809.1"/>
    <property type="molecule type" value="Genomic_DNA"/>
</dbReference>
<evidence type="ECO:0000313" key="8">
    <source>
        <dbReference type="Proteomes" id="UP001158049"/>
    </source>
</evidence>
<evidence type="ECO:0000256" key="2">
    <source>
        <dbReference type="ARBA" id="ARBA00022692"/>
    </source>
</evidence>
<evidence type="ECO:0000256" key="3">
    <source>
        <dbReference type="ARBA" id="ARBA00022989"/>
    </source>
</evidence>
<proteinExistence type="predicted"/>
<feature type="compositionally biased region" description="Basic and acidic residues" evidence="5">
    <location>
        <begin position="150"/>
        <end position="213"/>
    </location>
</feature>
<feature type="compositionally biased region" description="Pro residues" evidence="5">
    <location>
        <begin position="62"/>
        <end position="80"/>
    </location>
</feature>
<sequence>MKDATPYTIPKEPGGWRSFTLAVLVHLALVALLWIGVRWQNETPVAVEAEIWSPQAQQAAPKPQPEPEAVQPPPQQPPPQRVVEAPKPQPAPPPVERPVDKPVPNPDIALEQEKKRRLKEEKERREREEEEREEREERQQQKKLAQQKQEQAEARKKELAKAEADKERRQEAERERKLEQQAAQKREAEEEKKREQAEARKKELAKAEADKKRAQAQAKAEAEAAEQRRLEDLSRMTAQATGSGGNGQAARSQGPSRADAGYAAKVGGKIRSNTVFNVPDELANNPAVEYAVDLLPDGSVRGIRKLKGSGVPGFDEAVKRAIEKSQPFPPDNSGRAPSGFTVSHKPKDQ</sequence>
<name>A0ABY1Q602_9BURK</name>
<feature type="compositionally biased region" description="Basic and acidic residues" evidence="5">
    <location>
        <begin position="111"/>
        <end position="127"/>
    </location>
</feature>
<keyword evidence="3 6" id="KW-1133">Transmembrane helix</keyword>
<organism evidence="7 8">
    <name type="scientific">Noviherbaspirillum suwonense</name>
    <dbReference type="NCBI Taxonomy" id="1224511"/>
    <lineage>
        <taxon>Bacteria</taxon>
        <taxon>Pseudomonadati</taxon>
        <taxon>Pseudomonadota</taxon>
        <taxon>Betaproteobacteria</taxon>
        <taxon>Burkholderiales</taxon>
        <taxon>Oxalobacteraceae</taxon>
        <taxon>Noviherbaspirillum</taxon>
    </lineage>
</organism>
<dbReference type="Gene3D" id="3.30.1150.10">
    <property type="match status" value="1"/>
</dbReference>
<accession>A0ABY1Q602</accession>
<dbReference type="InterPro" id="IPR006260">
    <property type="entry name" value="TonB/TolA_C"/>
</dbReference>
<keyword evidence="7" id="KW-0132">Cell division</keyword>
<keyword evidence="7" id="KW-0131">Cell cycle</keyword>
<dbReference type="NCBIfam" id="TIGR02794">
    <property type="entry name" value="tolA_full"/>
    <property type="match status" value="1"/>
</dbReference>
<keyword evidence="2 6" id="KW-0812">Transmembrane</keyword>
<keyword evidence="8" id="KW-1185">Reference proteome</keyword>
<protein>
    <submittedName>
        <fullName evidence="7">Cell division and transport-associated protein TolA</fullName>
    </submittedName>
</protein>
<comment type="caution">
    <text evidence="7">The sequence shown here is derived from an EMBL/GenBank/DDBJ whole genome shotgun (WGS) entry which is preliminary data.</text>
</comment>
<dbReference type="RefSeq" id="WP_283442264.1">
    <property type="nucleotide sequence ID" value="NZ_FXUL01000006.1"/>
</dbReference>
<evidence type="ECO:0000256" key="1">
    <source>
        <dbReference type="ARBA" id="ARBA00004167"/>
    </source>
</evidence>
<keyword evidence="4 6" id="KW-0472">Membrane</keyword>
<comment type="subcellular location">
    <subcellularLocation>
        <location evidence="1">Membrane</location>
        <topology evidence="1">Single-pass membrane protein</topology>
    </subcellularLocation>
</comment>
<dbReference type="Proteomes" id="UP001158049">
    <property type="component" value="Unassembled WGS sequence"/>
</dbReference>
<gene>
    <name evidence="7" type="ORF">SAMN06295970_106162</name>
</gene>
<evidence type="ECO:0000256" key="6">
    <source>
        <dbReference type="SAM" id="Phobius"/>
    </source>
</evidence>
<feature type="transmembrane region" description="Helical" evidence="6">
    <location>
        <begin position="16"/>
        <end position="35"/>
    </location>
</feature>
<feature type="compositionally biased region" description="Basic and acidic residues" evidence="5">
    <location>
        <begin position="220"/>
        <end position="234"/>
    </location>
</feature>
<dbReference type="SUPFAM" id="SSF74653">
    <property type="entry name" value="TolA/TonB C-terminal domain"/>
    <property type="match status" value="1"/>
</dbReference>
<evidence type="ECO:0000256" key="4">
    <source>
        <dbReference type="ARBA" id="ARBA00023136"/>
    </source>
</evidence>
<evidence type="ECO:0000313" key="7">
    <source>
        <dbReference type="EMBL" id="SMP59809.1"/>
    </source>
</evidence>
<reference evidence="7 8" key="1">
    <citation type="submission" date="2017-05" db="EMBL/GenBank/DDBJ databases">
        <authorList>
            <person name="Varghese N."/>
            <person name="Submissions S."/>
        </authorList>
    </citation>
    <scope>NUCLEOTIDE SEQUENCE [LARGE SCALE GENOMIC DNA]</scope>
    <source>
        <strain evidence="7 8">DSM 26001</strain>
    </source>
</reference>
<dbReference type="Pfam" id="PF13103">
    <property type="entry name" value="TonB_2"/>
    <property type="match status" value="1"/>
</dbReference>
<dbReference type="InterPro" id="IPR014161">
    <property type="entry name" value="Tol-Pal_TolA"/>
</dbReference>
<feature type="region of interest" description="Disordered" evidence="5">
    <location>
        <begin position="54"/>
        <end position="260"/>
    </location>
</feature>
<evidence type="ECO:0000256" key="5">
    <source>
        <dbReference type="SAM" id="MobiDB-lite"/>
    </source>
</evidence>
<feature type="compositionally biased region" description="Pro residues" evidence="5">
    <location>
        <begin position="87"/>
        <end position="105"/>
    </location>
</feature>